<comment type="caution">
    <text evidence="2">The sequence shown here is derived from an EMBL/GenBank/DDBJ whole genome shotgun (WGS) entry which is preliminary data.</text>
</comment>
<protein>
    <recommendedName>
        <fullName evidence="4">Arca-like protein</fullName>
    </recommendedName>
</protein>
<keyword evidence="3" id="KW-1185">Reference proteome</keyword>
<dbReference type="GO" id="GO:0003700">
    <property type="term" value="F:DNA-binding transcription factor activity"/>
    <property type="evidence" value="ECO:0007669"/>
    <property type="project" value="TreeGrafter"/>
</dbReference>
<evidence type="ECO:0000256" key="1">
    <source>
        <dbReference type="ARBA" id="ARBA00023242"/>
    </source>
</evidence>
<dbReference type="Proteomes" id="UP001172155">
    <property type="component" value="Unassembled WGS sequence"/>
</dbReference>
<dbReference type="GO" id="GO:0045944">
    <property type="term" value="P:positive regulation of transcription by RNA polymerase II"/>
    <property type="evidence" value="ECO:0007669"/>
    <property type="project" value="TreeGrafter"/>
</dbReference>
<gene>
    <name evidence="2" type="ORF">B0T18DRAFT_331852</name>
</gene>
<organism evidence="2 3">
    <name type="scientific">Schizothecium vesticola</name>
    <dbReference type="NCBI Taxonomy" id="314040"/>
    <lineage>
        <taxon>Eukaryota</taxon>
        <taxon>Fungi</taxon>
        <taxon>Dikarya</taxon>
        <taxon>Ascomycota</taxon>
        <taxon>Pezizomycotina</taxon>
        <taxon>Sordariomycetes</taxon>
        <taxon>Sordariomycetidae</taxon>
        <taxon>Sordariales</taxon>
        <taxon>Schizotheciaceae</taxon>
        <taxon>Schizothecium</taxon>
    </lineage>
</organism>
<evidence type="ECO:0008006" key="4">
    <source>
        <dbReference type="Google" id="ProtNLM"/>
    </source>
</evidence>
<dbReference type="PANTHER" id="PTHR37534">
    <property type="entry name" value="TRANSCRIPTIONAL ACTIVATOR PROTEIN UGA3"/>
    <property type="match status" value="1"/>
</dbReference>
<reference evidence="2" key="1">
    <citation type="submission" date="2023-06" db="EMBL/GenBank/DDBJ databases">
        <title>Genome-scale phylogeny and comparative genomics of the fungal order Sordariales.</title>
        <authorList>
            <consortium name="Lawrence Berkeley National Laboratory"/>
            <person name="Hensen N."/>
            <person name="Bonometti L."/>
            <person name="Westerberg I."/>
            <person name="Brannstrom I.O."/>
            <person name="Guillou S."/>
            <person name="Cros-Aarteil S."/>
            <person name="Calhoun S."/>
            <person name="Haridas S."/>
            <person name="Kuo A."/>
            <person name="Mondo S."/>
            <person name="Pangilinan J."/>
            <person name="Riley R."/>
            <person name="LaButti K."/>
            <person name="Andreopoulos B."/>
            <person name="Lipzen A."/>
            <person name="Chen C."/>
            <person name="Yanf M."/>
            <person name="Daum C."/>
            <person name="Ng V."/>
            <person name="Clum A."/>
            <person name="Steindorff A."/>
            <person name="Ohm R."/>
            <person name="Martin F."/>
            <person name="Silar P."/>
            <person name="Natvig D."/>
            <person name="Lalanne C."/>
            <person name="Gautier V."/>
            <person name="Ament-velasquez S.L."/>
            <person name="Kruys A."/>
            <person name="Hutchinson M.I."/>
            <person name="Powell A.J."/>
            <person name="Barry K."/>
            <person name="Miller A.N."/>
            <person name="Grigoriev I.V."/>
            <person name="Debuchy R."/>
            <person name="Gladieux P."/>
            <person name="Thoren M.H."/>
            <person name="Johannesson H."/>
        </authorList>
    </citation>
    <scope>NUCLEOTIDE SEQUENCE</scope>
    <source>
        <strain evidence="2">SMH3187-1</strain>
    </source>
</reference>
<keyword evidence="1" id="KW-0539">Nucleus</keyword>
<dbReference type="AlphaFoldDB" id="A0AA40K0F1"/>
<sequence>MKDVYLDESVFPLRHPEEARLLGHFVRNLASWLDLCDPARSFETIVPHRASTCTVLINAIFALSSRHMSHIQKIESGGRAGREHGDPLSTLRYGNSCSVKLRPVLEYDETMSDGNMFAAAIILRVWEEMDVINTGKDYEGYMLSINHFVEKGGQLRDSCLIPGSLGAASFWVGLRQEIYVAVVTLREVRLRLVGSLVDPLRSFEATDDHTWANRAVLHCAEVLNFVHGPRSPDRWNELQRWNVLWEKSLPESYAPIFQEDGARYAFPAIWYRQSCHVIGVQHHLLAQLFILSSDNTEQWGYGAKIALRERIQRVVRKICGIGLGNQWTPPSVFTACMAISAFGDWFQDRRDQEEMMRLLIKTEQDHARPTESVREKMRKAWGWVSAGGNGEAVISYPG</sequence>
<dbReference type="GO" id="GO:0005634">
    <property type="term" value="C:nucleus"/>
    <property type="evidence" value="ECO:0007669"/>
    <property type="project" value="TreeGrafter"/>
</dbReference>
<dbReference type="GO" id="GO:0000976">
    <property type="term" value="F:transcription cis-regulatory region binding"/>
    <property type="evidence" value="ECO:0007669"/>
    <property type="project" value="TreeGrafter"/>
</dbReference>
<dbReference type="PANTHER" id="PTHR37534:SF2">
    <property type="entry name" value="N-ACETYLTRANSFERASE DOMAIN-CONTAINING PROTEIN"/>
    <property type="match status" value="1"/>
</dbReference>
<evidence type="ECO:0000313" key="2">
    <source>
        <dbReference type="EMBL" id="KAK0741344.1"/>
    </source>
</evidence>
<proteinExistence type="predicted"/>
<evidence type="ECO:0000313" key="3">
    <source>
        <dbReference type="Proteomes" id="UP001172155"/>
    </source>
</evidence>
<accession>A0AA40K0F1</accession>
<dbReference type="EMBL" id="JAUKUD010000006">
    <property type="protein sequence ID" value="KAK0741344.1"/>
    <property type="molecule type" value="Genomic_DNA"/>
</dbReference>
<name>A0AA40K0F1_9PEZI</name>